<evidence type="ECO:0008006" key="4">
    <source>
        <dbReference type="Google" id="ProtNLM"/>
    </source>
</evidence>
<sequence>MLVPLGIPLLWLVAPAFTGKEPVFSFAAPVALALGLSGLGLGIGFAHGWTLGTRVRAVIALILVGYFTGAFLYFMKKEWAEALRKHVGPGRLEWKETFEPEDKGFSVKLPGKVRPRDESALPGWELKTYRFVYADQGGKHAKGVFTLAYDVAHGTPPADLAGPKLGDDDWFEKAKAAVVAGCDGDLKGVRPVTARKGNHPGREYAIVLADGATNRIVRVYRIGPRAVYLAVEGAFVPDDADYVRAFFESFVVSE</sequence>
<evidence type="ECO:0000256" key="1">
    <source>
        <dbReference type="SAM" id="Phobius"/>
    </source>
</evidence>
<dbReference type="AlphaFoldDB" id="A0A225DNA4"/>
<feature type="transmembrane region" description="Helical" evidence="1">
    <location>
        <begin position="57"/>
        <end position="75"/>
    </location>
</feature>
<evidence type="ECO:0000313" key="3">
    <source>
        <dbReference type="Proteomes" id="UP000214646"/>
    </source>
</evidence>
<name>A0A225DNA4_9BACT</name>
<gene>
    <name evidence="2" type="ORF">FRUB_02549</name>
</gene>
<proteinExistence type="predicted"/>
<dbReference type="EMBL" id="NIDE01000004">
    <property type="protein sequence ID" value="OWK42950.1"/>
    <property type="molecule type" value="Genomic_DNA"/>
</dbReference>
<reference evidence="3" key="1">
    <citation type="submission" date="2017-06" db="EMBL/GenBank/DDBJ databases">
        <title>Genome analysis of Fimbriiglobus ruber SP5, the first member of the order Planctomycetales with confirmed chitinolytic capability.</title>
        <authorList>
            <person name="Ravin N.V."/>
            <person name="Rakitin A.L."/>
            <person name="Ivanova A.A."/>
            <person name="Beletsky A.V."/>
            <person name="Kulichevskaya I.S."/>
            <person name="Mardanov A.V."/>
            <person name="Dedysh S.N."/>
        </authorList>
    </citation>
    <scope>NUCLEOTIDE SEQUENCE [LARGE SCALE GENOMIC DNA]</scope>
    <source>
        <strain evidence="3">SP5</strain>
    </source>
</reference>
<keyword evidence="1" id="KW-0812">Transmembrane</keyword>
<protein>
    <recommendedName>
        <fullName evidence="4">Transmembrane protein</fullName>
    </recommendedName>
</protein>
<dbReference type="Proteomes" id="UP000214646">
    <property type="component" value="Unassembled WGS sequence"/>
</dbReference>
<accession>A0A225DNA4</accession>
<keyword evidence="3" id="KW-1185">Reference proteome</keyword>
<organism evidence="2 3">
    <name type="scientific">Fimbriiglobus ruber</name>
    <dbReference type="NCBI Taxonomy" id="1908690"/>
    <lineage>
        <taxon>Bacteria</taxon>
        <taxon>Pseudomonadati</taxon>
        <taxon>Planctomycetota</taxon>
        <taxon>Planctomycetia</taxon>
        <taxon>Gemmatales</taxon>
        <taxon>Gemmataceae</taxon>
        <taxon>Fimbriiglobus</taxon>
    </lineage>
</organism>
<keyword evidence="1" id="KW-1133">Transmembrane helix</keyword>
<comment type="caution">
    <text evidence="2">The sequence shown here is derived from an EMBL/GenBank/DDBJ whole genome shotgun (WGS) entry which is preliminary data.</text>
</comment>
<evidence type="ECO:0000313" key="2">
    <source>
        <dbReference type="EMBL" id="OWK42950.1"/>
    </source>
</evidence>
<feature type="transmembrane region" description="Helical" evidence="1">
    <location>
        <begin position="26"/>
        <end position="45"/>
    </location>
</feature>
<keyword evidence="1" id="KW-0472">Membrane</keyword>